<dbReference type="SMART" id="SM00860">
    <property type="entry name" value="SMI1_KNR4"/>
    <property type="match status" value="1"/>
</dbReference>
<proteinExistence type="predicted"/>
<sequence>MAIRKEVRSVLRWTCDQICASDLIAFPLDYNSPTCYDPQPAELIIRFVDDLIVSCKPDAANAILGKLFQVPEFCNMPQGERTFEFFWSYFLGRPTNTPWPQWDEKRLAEEKRLSDPENVRFYDGWSDASWITETQGIAIGDDYDVHQWKDSSDCWTQSICAHLLCQPKDGRPPSRETLQEAFEALEKLSTMTLPAGYGNIFNDRSYFIITMYLGHFQRACEIFQQIGIYRFGDEFFCNPAFYQLLMTFMSDPPIKRYNAEEAKEIVQQVCTALDTKLERPSGVSIHKEPIESPVSDLLQRLSIAAFSVYHGDYLAAGINSPADILLPAITAERITEIEQHLGAPLPPDVKEIAMVANGFYGGWNFAGGGWSGISKNVSVCPADDCAMWMGDDGEDDFQSTQTNETRTRDDGSTYEELVDTQYDDETELGNVYVSSAPADCDGYIHFMCPPETWRTFQKARRGIKSPDGEYAVFYHAPWQDSSDVHIFKSLTEWLTNVMLSIETEAEASE</sequence>
<organism evidence="2 3">
    <name type="scientific">Pseudogymnoascus verrucosus</name>
    <dbReference type="NCBI Taxonomy" id="342668"/>
    <lineage>
        <taxon>Eukaryota</taxon>
        <taxon>Fungi</taxon>
        <taxon>Dikarya</taxon>
        <taxon>Ascomycota</taxon>
        <taxon>Pezizomycotina</taxon>
        <taxon>Leotiomycetes</taxon>
        <taxon>Thelebolales</taxon>
        <taxon>Thelebolaceae</taxon>
        <taxon>Pseudogymnoascus</taxon>
    </lineage>
</organism>
<dbReference type="GeneID" id="28840843"/>
<feature type="domain" description="Knr4/Smi1-like" evidence="1">
    <location>
        <begin position="328"/>
        <end position="496"/>
    </location>
</feature>
<evidence type="ECO:0000313" key="3">
    <source>
        <dbReference type="Proteomes" id="UP000091956"/>
    </source>
</evidence>
<dbReference type="InterPro" id="IPR018958">
    <property type="entry name" value="Knr4/Smi1-like_dom"/>
</dbReference>
<keyword evidence="3" id="KW-1185">Reference proteome</keyword>
<gene>
    <name evidence="2" type="ORF">VE01_07457</name>
</gene>
<reference evidence="2 3" key="1">
    <citation type="submission" date="2016-03" db="EMBL/GenBank/DDBJ databases">
        <title>Comparative genomics of Pseudogymnoascus destructans, the fungus causing white-nose syndrome of bats.</title>
        <authorList>
            <person name="Palmer J.M."/>
            <person name="Drees K.P."/>
            <person name="Foster J.T."/>
            <person name="Lindner D.L."/>
        </authorList>
    </citation>
    <scope>NUCLEOTIDE SEQUENCE [LARGE SCALE GENOMIC DNA]</scope>
    <source>
        <strain evidence="2 3">UAMH 10579</strain>
    </source>
</reference>
<dbReference type="EMBL" id="KV460239">
    <property type="protein sequence ID" value="OBT94958.1"/>
    <property type="molecule type" value="Genomic_DNA"/>
</dbReference>
<evidence type="ECO:0000313" key="2">
    <source>
        <dbReference type="EMBL" id="OBT94958.1"/>
    </source>
</evidence>
<dbReference type="RefSeq" id="XP_018128691.1">
    <property type="nucleotide sequence ID" value="XM_018276892.2"/>
</dbReference>
<dbReference type="Proteomes" id="UP000091956">
    <property type="component" value="Unassembled WGS sequence"/>
</dbReference>
<dbReference type="InterPro" id="IPR037883">
    <property type="entry name" value="Knr4/Smi1-like_sf"/>
</dbReference>
<dbReference type="AlphaFoldDB" id="A0A1B8GGJ9"/>
<evidence type="ECO:0000259" key="1">
    <source>
        <dbReference type="SMART" id="SM00860"/>
    </source>
</evidence>
<reference evidence="3" key="2">
    <citation type="journal article" date="2018" name="Nat. Commun.">
        <title>Extreme sensitivity to ultraviolet light in the fungal pathogen causing white-nose syndrome of bats.</title>
        <authorList>
            <person name="Palmer J.M."/>
            <person name="Drees K.P."/>
            <person name="Foster J.T."/>
            <person name="Lindner D.L."/>
        </authorList>
    </citation>
    <scope>NUCLEOTIDE SEQUENCE [LARGE SCALE GENOMIC DNA]</scope>
    <source>
        <strain evidence="3">UAMH 10579</strain>
    </source>
</reference>
<protein>
    <recommendedName>
        <fullName evidence="1">Knr4/Smi1-like domain-containing protein</fullName>
    </recommendedName>
</protein>
<dbReference type="SUPFAM" id="SSF160631">
    <property type="entry name" value="SMI1/KNR4-like"/>
    <property type="match status" value="1"/>
</dbReference>
<accession>A0A1B8GGJ9</accession>
<name>A0A1B8GGJ9_9PEZI</name>
<dbReference type="Gene3D" id="3.40.1580.10">
    <property type="entry name" value="SMI1/KNR4-like"/>
    <property type="match status" value="1"/>
</dbReference>